<keyword evidence="3" id="KW-1185">Reference proteome</keyword>
<evidence type="ECO:0000313" key="2">
    <source>
        <dbReference type="EMBL" id="KAK1791410.1"/>
    </source>
</evidence>
<sequence length="120" mass="13578">MFKEASKKEKQAVAELCGILRKKLMSLHRAEGHRKEAREQARRCASYISNPSGFTGQNRKQKTIRVNTEAGKKACRRLWIQRSDSWANATTQAENQSLSAWSPGRGCLMFERPKTPSDPA</sequence>
<protein>
    <submittedName>
        <fullName evidence="2">Uncharacterized protein</fullName>
    </submittedName>
</protein>
<evidence type="ECO:0000256" key="1">
    <source>
        <dbReference type="SAM" id="MobiDB-lite"/>
    </source>
</evidence>
<reference evidence="2" key="1">
    <citation type="submission" date="2023-03" db="EMBL/GenBank/DDBJ databases">
        <title>Electrophorus voltai genome.</title>
        <authorList>
            <person name="Bian C."/>
        </authorList>
    </citation>
    <scope>NUCLEOTIDE SEQUENCE</scope>
    <source>
        <strain evidence="2">CB-2022</strain>
        <tissue evidence="2">Muscle</tissue>
    </source>
</reference>
<feature type="compositionally biased region" description="Basic and acidic residues" evidence="1">
    <location>
        <begin position="111"/>
        <end position="120"/>
    </location>
</feature>
<feature type="region of interest" description="Disordered" evidence="1">
    <location>
        <begin position="94"/>
        <end position="120"/>
    </location>
</feature>
<comment type="caution">
    <text evidence="2">The sequence shown here is derived from an EMBL/GenBank/DDBJ whole genome shotgun (WGS) entry which is preliminary data.</text>
</comment>
<evidence type="ECO:0000313" key="3">
    <source>
        <dbReference type="Proteomes" id="UP001239994"/>
    </source>
</evidence>
<dbReference type="EMBL" id="JAROKS010000020">
    <property type="protein sequence ID" value="KAK1791410.1"/>
    <property type="molecule type" value="Genomic_DNA"/>
</dbReference>
<dbReference type="AlphaFoldDB" id="A0AAD8Z2E5"/>
<organism evidence="2 3">
    <name type="scientific">Electrophorus voltai</name>
    <dbReference type="NCBI Taxonomy" id="2609070"/>
    <lineage>
        <taxon>Eukaryota</taxon>
        <taxon>Metazoa</taxon>
        <taxon>Chordata</taxon>
        <taxon>Craniata</taxon>
        <taxon>Vertebrata</taxon>
        <taxon>Euteleostomi</taxon>
        <taxon>Actinopterygii</taxon>
        <taxon>Neopterygii</taxon>
        <taxon>Teleostei</taxon>
        <taxon>Ostariophysi</taxon>
        <taxon>Gymnotiformes</taxon>
        <taxon>Gymnotoidei</taxon>
        <taxon>Gymnotidae</taxon>
        <taxon>Electrophorus</taxon>
    </lineage>
</organism>
<dbReference type="Proteomes" id="UP001239994">
    <property type="component" value="Unassembled WGS sequence"/>
</dbReference>
<accession>A0AAD8Z2E5</accession>
<proteinExistence type="predicted"/>
<name>A0AAD8Z2E5_9TELE</name>
<gene>
    <name evidence="2" type="ORF">P4O66_013430</name>
</gene>